<dbReference type="InterPro" id="IPR035959">
    <property type="entry name" value="RutC-like_sf"/>
</dbReference>
<dbReference type="GO" id="GO:0005829">
    <property type="term" value="C:cytosol"/>
    <property type="evidence" value="ECO:0007669"/>
    <property type="project" value="TreeGrafter"/>
</dbReference>
<accession>A0A1F7HK33</accession>
<name>A0A1F7HK33_9BACT</name>
<evidence type="ECO:0000313" key="2">
    <source>
        <dbReference type="EMBL" id="OGK31132.1"/>
    </source>
</evidence>
<gene>
    <name evidence="2" type="ORF">A3F29_01960</name>
</gene>
<evidence type="ECO:0000313" key="3">
    <source>
        <dbReference type="Proteomes" id="UP000177199"/>
    </source>
</evidence>
<dbReference type="Gene3D" id="3.30.1330.40">
    <property type="entry name" value="RutC-like"/>
    <property type="match status" value="1"/>
</dbReference>
<comment type="similarity">
    <text evidence="1">Belongs to the RutC family.</text>
</comment>
<organism evidence="2 3">
    <name type="scientific">Candidatus Roizmanbacteria bacterium RIFCSPHIGHO2_12_FULL_33_9</name>
    <dbReference type="NCBI Taxonomy" id="1802045"/>
    <lineage>
        <taxon>Bacteria</taxon>
        <taxon>Candidatus Roizmaniibacteriota</taxon>
    </lineage>
</organism>
<proteinExistence type="inferred from homology"/>
<protein>
    <recommendedName>
        <fullName evidence="4">Reactive intermediate/imine deaminase</fullName>
    </recommendedName>
</protein>
<dbReference type="InterPro" id="IPR006175">
    <property type="entry name" value="YjgF/YER057c/UK114"/>
</dbReference>
<dbReference type="Pfam" id="PF01042">
    <property type="entry name" value="Ribonuc_L-PSP"/>
    <property type="match status" value="1"/>
</dbReference>
<sequence length="116" mass="12743">MAGIPFSESFKSGEFIFVSGQIGLKEGTKELVSDDIVEQTHQVMKNIKGALERAGSSLNDIVKATIYAVNLSNYSEVSDVYVSYLKEPYPAREFIGVKELPLGAKIEISVIAKRNK</sequence>
<dbReference type="Proteomes" id="UP000177199">
    <property type="component" value="Unassembled WGS sequence"/>
</dbReference>
<dbReference type="FunFam" id="3.30.1330.40:FF:000001">
    <property type="entry name" value="L-PSP family endoribonuclease"/>
    <property type="match status" value="1"/>
</dbReference>
<dbReference type="AlphaFoldDB" id="A0A1F7HK33"/>
<dbReference type="PANTHER" id="PTHR11803">
    <property type="entry name" value="2-IMINOBUTANOATE/2-IMINOPROPANOATE DEAMINASE RIDA"/>
    <property type="match status" value="1"/>
</dbReference>
<reference evidence="2 3" key="1">
    <citation type="journal article" date="2016" name="Nat. Commun.">
        <title>Thousands of microbial genomes shed light on interconnected biogeochemical processes in an aquifer system.</title>
        <authorList>
            <person name="Anantharaman K."/>
            <person name="Brown C.T."/>
            <person name="Hug L.A."/>
            <person name="Sharon I."/>
            <person name="Castelle C.J."/>
            <person name="Probst A.J."/>
            <person name="Thomas B.C."/>
            <person name="Singh A."/>
            <person name="Wilkins M.J."/>
            <person name="Karaoz U."/>
            <person name="Brodie E.L."/>
            <person name="Williams K.H."/>
            <person name="Hubbard S.S."/>
            <person name="Banfield J.F."/>
        </authorList>
    </citation>
    <scope>NUCLEOTIDE SEQUENCE [LARGE SCALE GENOMIC DNA]</scope>
</reference>
<dbReference type="SUPFAM" id="SSF55298">
    <property type="entry name" value="YjgF-like"/>
    <property type="match status" value="1"/>
</dbReference>
<dbReference type="CDD" id="cd00448">
    <property type="entry name" value="YjgF_YER057c_UK114_family"/>
    <property type="match status" value="1"/>
</dbReference>
<evidence type="ECO:0000256" key="1">
    <source>
        <dbReference type="ARBA" id="ARBA00010552"/>
    </source>
</evidence>
<evidence type="ECO:0008006" key="4">
    <source>
        <dbReference type="Google" id="ProtNLM"/>
    </source>
</evidence>
<dbReference type="EMBL" id="MFZV01000019">
    <property type="protein sequence ID" value="OGK31132.1"/>
    <property type="molecule type" value="Genomic_DNA"/>
</dbReference>
<dbReference type="NCBIfam" id="TIGR00004">
    <property type="entry name" value="Rid family detoxifying hydrolase"/>
    <property type="match status" value="1"/>
</dbReference>
<dbReference type="GO" id="GO:0019239">
    <property type="term" value="F:deaminase activity"/>
    <property type="evidence" value="ECO:0007669"/>
    <property type="project" value="TreeGrafter"/>
</dbReference>
<dbReference type="InterPro" id="IPR006056">
    <property type="entry name" value="RidA"/>
</dbReference>
<comment type="caution">
    <text evidence="2">The sequence shown here is derived from an EMBL/GenBank/DDBJ whole genome shotgun (WGS) entry which is preliminary data.</text>
</comment>
<dbReference type="PANTHER" id="PTHR11803:SF39">
    <property type="entry name" value="2-IMINOBUTANOATE_2-IMINOPROPANOATE DEAMINASE"/>
    <property type="match status" value="1"/>
</dbReference>